<dbReference type="Pfam" id="PF00162">
    <property type="entry name" value="PGK"/>
    <property type="match status" value="1"/>
</dbReference>
<evidence type="ECO:0000256" key="6">
    <source>
        <dbReference type="ARBA" id="ARBA00013061"/>
    </source>
</evidence>
<dbReference type="Gene3D" id="3.40.50.1260">
    <property type="entry name" value="Phosphoglycerate kinase, N-terminal domain"/>
    <property type="match status" value="2"/>
</dbReference>
<dbReference type="RefSeq" id="XP_067722392.1">
    <property type="nucleotide sequence ID" value="XM_067873795.1"/>
</dbReference>
<evidence type="ECO:0000256" key="10">
    <source>
        <dbReference type="ARBA" id="ARBA00022777"/>
    </source>
</evidence>
<dbReference type="GO" id="GO:0004618">
    <property type="term" value="F:phosphoglycerate kinase activity"/>
    <property type="evidence" value="ECO:0007669"/>
    <property type="project" value="UniProtKB-EC"/>
</dbReference>
<keyword evidence="8 16" id="KW-0808">Transferase</keyword>
<dbReference type="GO" id="GO:0005524">
    <property type="term" value="F:ATP binding"/>
    <property type="evidence" value="ECO:0007669"/>
    <property type="project" value="UniProtKB-KW"/>
</dbReference>
<evidence type="ECO:0000313" key="18">
    <source>
        <dbReference type="EMBL" id="ABG56073.1"/>
    </source>
</evidence>
<name>A1BQS8_9EUKA</name>
<evidence type="ECO:0000256" key="2">
    <source>
        <dbReference type="ARBA" id="ARBA00001946"/>
    </source>
</evidence>
<dbReference type="FunFam" id="3.40.50.1260:FF:000006">
    <property type="entry name" value="Phosphoglycerate kinase"/>
    <property type="match status" value="1"/>
</dbReference>
<dbReference type="SUPFAM" id="SSF53748">
    <property type="entry name" value="Phosphoglycerate kinase"/>
    <property type="match status" value="1"/>
</dbReference>
<dbReference type="GeneID" id="94209368"/>
<comment type="subunit">
    <text evidence="5 17">Monomer.</text>
</comment>
<comment type="cofactor">
    <cofactor evidence="2">
        <name>Mg(2+)</name>
        <dbReference type="ChEBI" id="CHEBI:18420"/>
    </cofactor>
</comment>
<evidence type="ECO:0000256" key="12">
    <source>
        <dbReference type="ARBA" id="ARBA00022842"/>
    </source>
</evidence>
<dbReference type="OrthoDB" id="275353at2759"/>
<keyword evidence="7" id="KW-0963">Cytoplasm</keyword>
<evidence type="ECO:0000256" key="17">
    <source>
        <dbReference type="RuleBase" id="RU000696"/>
    </source>
</evidence>
<evidence type="ECO:0000256" key="15">
    <source>
        <dbReference type="PIRSR" id="PIRSR000724-2"/>
    </source>
</evidence>
<evidence type="ECO:0000256" key="16">
    <source>
        <dbReference type="RuleBase" id="RU000532"/>
    </source>
</evidence>
<dbReference type="InterPro" id="IPR001576">
    <property type="entry name" value="Phosphoglycerate_kinase"/>
</dbReference>
<evidence type="ECO:0000256" key="4">
    <source>
        <dbReference type="ARBA" id="ARBA00008982"/>
    </source>
</evidence>
<evidence type="ECO:0000256" key="13">
    <source>
        <dbReference type="ARBA" id="ARBA00023152"/>
    </source>
</evidence>
<dbReference type="GO" id="GO:0006096">
    <property type="term" value="P:glycolytic process"/>
    <property type="evidence" value="ECO:0007669"/>
    <property type="project" value="UniProtKB-UniPathway"/>
</dbReference>
<sequence length="401" mass="43412">MTSRKLFYKNADLKDQTIVMRVDFNVPLKADGTVDDPARIHAAIPTIKHILSVEGTKLILMSHLGRPDGKVKPEMSLRPVLPVLEKELEGKYVVKFSPDCQKAEADVASLNVHEILLLENLRFYAAEEKNVAEFAQKLASYGTFYINDAFGTAHRAHASTEGITKYFPGKCACGELMGLEVKFLDGATSNPVRPFVGILGGAKISDKLNVVRNLVQKVDKLIIGGGMAYTFIRAQGKEVGMSLMQADKLRMCADLLKEYGDKIVLPIDAMCCEKVDFKGRKCSEPVPHSMDDIPSNMECVDIGPKTMELFTDILRTAKTVVWNGPMGVFEIEELSRGTFHIAKVLADITKEGAITIVGGGDSASAVLKSGVAVSHVSTGGGASLELLEGKKLPGVEALTDA</sequence>
<dbReference type="EC" id="2.7.2.3" evidence="6 16"/>
<evidence type="ECO:0000256" key="11">
    <source>
        <dbReference type="ARBA" id="ARBA00022840"/>
    </source>
</evidence>
<dbReference type="PIRSF" id="PIRSF000724">
    <property type="entry name" value="Pgk"/>
    <property type="match status" value="1"/>
</dbReference>
<evidence type="ECO:0000256" key="7">
    <source>
        <dbReference type="ARBA" id="ARBA00022490"/>
    </source>
</evidence>
<dbReference type="InterPro" id="IPR015824">
    <property type="entry name" value="Phosphoglycerate_kinase_N"/>
</dbReference>
<dbReference type="UniPathway" id="UPA00109">
    <property type="reaction ID" value="UER00185"/>
</dbReference>
<evidence type="ECO:0000256" key="8">
    <source>
        <dbReference type="ARBA" id="ARBA00022679"/>
    </source>
</evidence>
<dbReference type="PANTHER" id="PTHR11406:SF23">
    <property type="entry name" value="PHOSPHOGLYCERATE KINASE 1, CHLOROPLASTIC-RELATED"/>
    <property type="match status" value="1"/>
</dbReference>
<feature type="binding site" evidence="15">
    <location>
        <begin position="359"/>
        <end position="362"/>
    </location>
    <ligand>
        <name>ATP</name>
        <dbReference type="ChEBI" id="CHEBI:30616"/>
    </ligand>
</feature>
<evidence type="ECO:0000256" key="5">
    <source>
        <dbReference type="ARBA" id="ARBA00011245"/>
    </source>
</evidence>
<dbReference type="GO" id="GO:0005829">
    <property type="term" value="C:cytosol"/>
    <property type="evidence" value="ECO:0007669"/>
    <property type="project" value="TreeGrafter"/>
</dbReference>
<keyword evidence="10 16" id="KW-0418">Kinase</keyword>
<protein>
    <recommendedName>
        <fullName evidence="6 16">Phosphoglycerate kinase</fullName>
        <ecNumber evidence="6 16">2.7.2.3</ecNumber>
    </recommendedName>
</protein>
<accession>A1BQS8</accession>
<feature type="binding site" evidence="14">
    <location>
        <begin position="63"/>
        <end position="66"/>
    </location>
    <ligand>
        <name>substrate</name>
    </ligand>
</feature>
<feature type="binding site" evidence="14">
    <location>
        <position position="122"/>
    </location>
    <ligand>
        <name>(2R)-3-phosphoglycerate</name>
        <dbReference type="ChEBI" id="CHEBI:58272"/>
    </ligand>
</feature>
<dbReference type="FunFam" id="3.40.50.1260:FF:000031">
    <property type="entry name" value="Phosphoglycerate kinase 1"/>
    <property type="match status" value="1"/>
</dbReference>
<organism evidence="18">
    <name type="scientific">Monocercomonoides exilis</name>
    <dbReference type="NCBI Taxonomy" id="2049356"/>
    <lineage>
        <taxon>Eukaryota</taxon>
        <taxon>Metamonada</taxon>
        <taxon>Preaxostyla</taxon>
        <taxon>Oxymonadida</taxon>
        <taxon>Polymastigidae</taxon>
        <taxon>Monocercomonoides</taxon>
    </lineage>
</organism>
<feature type="binding site" evidence="15">
    <location>
        <position position="207"/>
    </location>
    <ligand>
        <name>ATP</name>
        <dbReference type="ChEBI" id="CHEBI:30616"/>
    </ligand>
</feature>
<dbReference type="AlphaFoldDB" id="A1BQS8"/>
<keyword evidence="13" id="KW-0324">Glycolysis</keyword>
<dbReference type="PRINTS" id="PR00477">
    <property type="entry name" value="PHGLYCKINASE"/>
</dbReference>
<comment type="pathway">
    <text evidence="3 16">Carbohydrate degradation; glycolysis; pyruvate from D-glyceraldehyde 3-phosphate: step 2/5.</text>
</comment>
<dbReference type="InterPro" id="IPR036043">
    <property type="entry name" value="Phosphoglycerate_kinase_sf"/>
</dbReference>
<feature type="binding site" evidence="14">
    <location>
        <position position="39"/>
    </location>
    <ligand>
        <name>(2R)-3-phosphoglycerate</name>
        <dbReference type="ChEBI" id="CHEBI:58272"/>
    </ligand>
</feature>
<dbReference type="PANTHER" id="PTHR11406">
    <property type="entry name" value="PHOSPHOGLYCERATE KINASE"/>
    <property type="match status" value="1"/>
</dbReference>
<dbReference type="GO" id="GO:0043531">
    <property type="term" value="F:ADP binding"/>
    <property type="evidence" value="ECO:0007669"/>
    <property type="project" value="TreeGrafter"/>
</dbReference>
<evidence type="ECO:0000256" key="1">
    <source>
        <dbReference type="ARBA" id="ARBA00000642"/>
    </source>
</evidence>
<evidence type="ECO:0000256" key="14">
    <source>
        <dbReference type="PIRSR" id="PIRSR000724-1"/>
    </source>
</evidence>
<feature type="binding site" evidence="15">
    <location>
        <position position="330"/>
    </location>
    <ligand>
        <name>ATP</name>
        <dbReference type="ChEBI" id="CHEBI:30616"/>
    </ligand>
</feature>
<keyword evidence="9" id="KW-0547">Nucleotide-binding</keyword>
<reference evidence="18" key="1">
    <citation type="journal article" date="2006" name="Eukaryot. Cell">
        <title>Reconstructing the mosaic glycolytic pathway of the anaerobic eukaryote Monocercomonoides.</title>
        <authorList>
            <person name="Liapounova N.A."/>
            <person name="Hampl V."/>
            <person name="Gordon P.M."/>
            <person name="Sensen C.W."/>
            <person name="Gedamu L."/>
            <person name="Dacks J.B."/>
        </authorList>
    </citation>
    <scope>NUCLEOTIDE SEQUENCE</scope>
    <source>
        <strain evidence="18">PA203</strain>
    </source>
</reference>
<proteinExistence type="evidence at transcript level"/>
<feature type="binding site" evidence="14">
    <location>
        <begin position="23"/>
        <end position="25"/>
    </location>
    <ligand>
        <name>substrate</name>
    </ligand>
</feature>
<keyword evidence="11 15" id="KW-0067">ATP-binding</keyword>
<comment type="similarity">
    <text evidence="4 16">Belongs to the phosphoglycerate kinase family.</text>
</comment>
<dbReference type="VEuPathDB" id="GiardiaDB:MONOS_3773"/>
<comment type="catalytic activity">
    <reaction evidence="1 16">
        <text>(2R)-3-phosphoglycerate + ATP = (2R)-3-phospho-glyceroyl phosphate + ADP</text>
        <dbReference type="Rhea" id="RHEA:14801"/>
        <dbReference type="ChEBI" id="CHEBI:30616"/>
        <dbReference type="ChEBI" id="CHEBI:57604"/>
        <dbReference type="ChEBI" id="CHEBI:58272"/>
        <dbReference type="ChEBI" id="CHEBI:456216"/>
        <dbReference type="EC" id="2.7.2.3"/>
    </reaction>
</comment>
<evidence type="ECO:0000256" key="3">
    <source>
        <dbReference type="ARBA" id="ARBA00004838"/>
    </source>
</evidence>
<keyword evidence="12" id="KW-0460">Magnesium</keyword>
<dbReference type="HAMAP" id="MF_00145">
    <property type="entry name" value="Phosphoglyc_kinase"/>
    <property type="match status" value="1"/>
</dbReference>
<dbReference type="GO" id="GO:0006094">
    <property type="term" value="P:gluconeogenesis"/>
    <property type="evidence" value="ECO:0007669"/>
    <property type="project" value="TreeGrafter"/>
</dbReference>
<dbReference type="EMBL" id="DQ665858">
    <property type="protein sequence ID" value="ABG56073.1"/>
    <property type="molecule type" value="mRNA"/>
</dbReference>
<feature type="binding site" evidence="14">
    <location>
        <position position="155"/>
    </location>
    <ligand>
        <name>(2R)-3-phosphoglycerate</name>
        <dbReference type="ChEBI" id="CHEBI:58272"/>
    </ligand>
</feature>
<evidence type="ECO:0000256" key="9">
    <source>
        <dbReference type="ARBA" id="ARBA00022741"/>
    </source>
</evidence>